<sequence length="248" mass="28442">MVFSLPDELDRLSAVLRREHATYATADALDTNMGRFRSQWIKSHQMKGSQLPLPVPRNQGLHPNGCELHASYLDFQFEWKEDAQTPWRAEYQVRVEGYLDAGGALFNLQDHWRLDTDMYAPSRRAAADGNAHPSKEPHPLFHFQRGGHAQDAFAAADFLPSNPCSISGIWNGLMQSPGPRIPIVPLDPILAIDFCLSQNDGLVWRRLRNFPEYLDLIESAQRRLWLPFFAQLQDQKFRRTWFGPSMLV</sequence>
<name>A0A7X1FU30_9SPHN</name>
<gene>
    <name evidence="1" type="ORF">H7F51_15780</name>
</gene>
<comment type="caution">
    <text evidence="1">The sequence shown here is derived from an EMBL/GenBank/DDBJ whole genome shotgun (WGS) entry which is preliminary data.</text>
</comment>
<keyword evidence="2" id="KW-1185">Reference proteome</keyword>
<organism evidence="1 2">
    <name type="scientific">Novosphingobium flavum</name>
    <dbReference type="NCBI Taxonomy" id="1778672"/>
    <lineage>
        <taxon>Bacteria</taxon>
        <taxon>Pseudomonadati</taxon>
        <taxon>Pseudomonadota</taxon>
        <taxon>Alphaproteobacteria</taxon>
        <taxon>Sphingomonadales</taxon>
        <taxon>Sphingomonadaceae</taxon>
        <taxon>Novosphingobium</taxon>
    </lineage>
</organism>
<proteinExistence type="predicted"/>
<accession>A0A7X1FU30</accession>
<dbReference type="AlphaFoldDB" id="A0A7X1FU30"/>
<dbReference type="RefSeq" id="WP_185665274.1">
    <property type="nucleotide sequence ID" value="NZ_JACLAW010000013.1"/>
</dbReference>
<protein>
    <submittedName>
        <fullName evidence="1">Uncharacterized protein</fullName>
    </submittedName>
</protein>
<dbReference type="EMBL" id="JACLAW010000013">
    <property type="protein sequence ID" value="MBC2666978.1"/>
    <property type="molecule type" value="Genomic_DNA"/>
</dbReference>
<reference evidence="1 2" key="1">
    <citation type="submission" date="2020-08" db="EMBL/GenBank/DDBJ databases">
        <title>The genome sequence of type strain Novosphingobium flavum NBRC 111647.</title>
        <authorList>
            <person name="Liu Y."/>
        </authorList>
    </citation>
    <scope>NUCLEOTIDE SEQUENCE [LARGE SCALE GENOMIC DNA]</scope>
    <source>
        <strain evidence="1 2">NBRC 111647</strain>
    </source>
</reference>
<dbReference type="Proteomes" id="UP000566813">
    <property type="component" value="Unassembled WGS sequence"/>
</dbReference>
<evidence type="ECO:0000313" key="1">
    <source>
        <dbReference type="EMBL" id="MBC2666978.1"/>
    </source>
</evidence>
<evidence type="ECO:0000313" key="2">
    <source>
        <dbReference type="Proteomes" id="UP000566813"/>
    </source>
</evidence>